<feature type="compositionally biased region" description="Acidic residues" evidence="1">
    <location>
        <begin position="46"/>
        <end position="57"/>
    </location>
</feature>
<feature type="region of interest" description="Disordered" evidence="1">
    <location>
        <begin position="37"/>
        <end position="57"/>
    </location>
</feature>
<dbReference type="AlphaFoldDB" id="X0WDU7"/>
<gene>
    <name evidence="2" type="ORF">S01H1_73388</name>
</gene>
<reference evidence="2" key="1">
    <citation type="journal article" date="2014" name="Front. Microbiol.">
        <title>High frequency of phylogenetically diverse reductive dehalogenase-homologous genes in deep subseafloor sedimentary metagenomes.</title>
        <authorList>
            <person name="Kawai M."/>
            <person name="Futagami T."/>
            <person name="Toyoda A."/>
            <person name="Takaki Y."/>
            <person name="Nishi S."/>
            <person name="Hori S."/>
            <person name="Arai W."/>
            <person name="Tsubouchi T."/>
            <person name="Morono Y."/>
            <person name="Uchiyama I."/>
            <person name="Ito T."/>
            <person name="Fujiyama A."/>
            <person name="Inagaki F."/>
            <person name="Takami H."/>
        </authorList>
    </citation>
    <scope>NUCLEOTIDE SEQUENCE</scope>
    <source>
        <strain evidence="2">Expedition CK06-06</strain>
    </source>
</reference>
<dbReference type="EMBL" id="BARS01049035">
    <property type="protein sequence ID" value="GAG29154.1"/>
    <property type="molecule type" value="Genomic_DNA"/>
</dbReference>
<accession>X0WDU7</accession>
<organism evidence="2">
    <name type="scientific">marine sediment metagenome</name>
    <dbReference type="NCBI Taxonomy" id="412755"/>
    <lineage>
        <taxon>unclassified sequences</taxon>
        <taxon>metagenomes</taxon>
        <taxon>ecological metagenomes</taxon>
    </lineage>
</organism>
<protein>
    <submittedName>
        <fullName evidence="2">Uncharacterized protein</fullName>
    </submittedName>
</protein>
<feature type="non-terminal residue" evidence="2">
    <location>
        <position position="1"/>
    </location>
</feature>
<sequence length="57" mass="6837">YNSKTQGERDMLDKFFNKFWSFTIWSKGETLEIMPKDYISKRDADPEPDTEPTKEED</sequence>
<comment type="caution">
    <text evidence="2">The sequence shown here is derived from an EMBL/GenBank/DDBJ whole genome shotgun (WGS) entry which is preliminary data.</text>
</comment>
<name>X0WDU7_9ZZZZ</name>
<evidence type="ECO:0000313" key="2">
    <source>
        <dbReference type="EMBL" id="GAG29154.1"/>
    </source>
</evidence>
<proteinExistence type="predicted"/>
<evidence type="ECO:0000256" key="1">
    <source>
        <dbReference type="SAM" id="MobiDB-lite"/>
    </source>
</evidence>